<sequence>MKKLTLFLTALLAMTSLNAFSAGQDPNRDNRFDTKFVYESRVSIDMDRATVGQSKYGERGIVWITGGDVKGPRINATVMPGGGDWQLGRPDGVRDLTARYAIKTNDGHVIVITNKAIIDPRPTAENPKNDYVRSVLNFEAPIGSPYEWMNKSIFLGTVELAPDFEQDPAVIIRVWELL</sequence>
<dbReference type="PANTHER" id="PTHR37315:SF1">
    <property type="entry name" value="UPF0311 PROTEIN BLR7842"/>
    <property type="match status" value="1"/>
</dbReference>
<dbReference type="AlphaFoldDB" id="A0A370UBC0"/>
<evidence type="ECO:0000313" key="3">
    <source>
        <dbReference type="EMBL" id="RDL45049.1"/>
    </source>
</evidence>
<comment type="caution">
    <text evidence="3">The sequence shown here is derived from an EMBL/GenBank/DDBJ whole genome shotgun (WGS) entry which is preliminary data.</text>
</comment>
<evidence type="ECO:0000256" key="2">
    <source>
        <dbReference type="SAM" id="SignalP"/>
    </source>
</evidence>
<keyword evidence="4" id="KW-1185">Reference proteome</keyword>
<dbReference type="EMBL" id="QKRA01000002">
    <property type="protein sequence ID" value="RDL45049.1"/>
    <property type="molecule type" value="Genomic_DNA"/>
</dbReference>
<reference evidence="3 4" key="1">
    <citation type="submission" date="2018-06" db="EMBL/GenBank/DDBJ databases">
        <title>Marinomonas sp. YLB-05 draft genome sequence.</title>
        <authorList>
            <person name="Yu L."/>
            <person name="Tang X."/>
        </authorList>
    </citation>
    <scope>NUCLEOTIDE SEQUENCE [LARGE SCALE GENOMIC DNA]</scope>
    <source>
        <strain evidence="3 4">YLB-05</strain>
    </source>
</reference>
<dbReference type="OrthoDB" id="5294829at2"/>
<proteinExistence type="inferred from homology"/>
<dbReference type="RefSeq" id="WP_115467086.1">
    <property type="nucleotide sequence ID" value="NZ_QKRA01000002.1"/>
</dbReference>
<feature type="chain" id="PRO_5016992901" description="UPF0311 protein DN730_05380" evidence="2">
    <location>
        <begin position="22"/>
        <end position="178"/>
    </location>
</feature>
<evidence type="ECO:0000313" key="4">
    <source>
        <dbReference type="Proteomes" id="UP000254326"/>
    </source>
</evidence>
<feature type="signal peptide" evidence="2">
    <location>
        <begin position="1"/>
        <end position="21"/>
    </location>
</feature>
<dbReference type="PANTHER" id="PTHR37315">
    <property type="entry name" value="UPF0311 PROTEIN BLR7842"/>
    <property type="match status" value="1"/>
</dbReference>
<organism evidence="3 4">
    <name type="scientific">Marinomonas piezotolerans</name>
    <dbReference type="NCBI Taxonomy" id="2213058"/>
    <lineage>
        <taxon>Bacteria</taxon>
        <taxon>Pseudomonadati</taxon>
        <taxon>Pseudomonadota</taxon>
        <taxon>Gammaproteobacteria</taxon>
        <taxon>Oceanospirillales</taxon>
        <taxon>Oceanospirillaceae</taxon>
        <taxon>Marinomonas</taxon>
    </lineage>
</organism>
<dbReference type="InterPro" id="IPR020915">
    <property type="entry name" value="UPF0311"/>
</dbReference>
<name>A0A370UBC0_9GAMM</name>
<dbReference type="Gene3D" id="2.40.160.20">
    <property type="match status" value="1"/>
</dbReference>
<gene>
    <name evidence="3" type="ORF">DN730_05380</name>
</gene>
<accession>A0A370UBC0</accession>
<dbReference type="Pfam" id="PF11578">
    <property type="entry name" value="DUF3237"/>
    <property type="match status" value="1"/>
</dbReference>
<keyword evidence="2" id="KW-0732">Signal</keyword>
<dbReference type="HAMAP" id="MF_00775">
    <property type="entry name" value="UPF0311"/>
    <property type="match status" value="1"/>
</dbReference>
<dbReference type="Proteomes" id="UP000254326">
    <property type="component" value="Unassembled WGS sequence"/>
</dbReference>
<evidence type="ECO:0000256" key="1">
    <source>
        <dbReference type="HAMAP-Rule" id="MF_00775"/>
    </source>
</evidence>
<protein>
    <recommendedName>
        <fullName evidence="1">UPF0311 protein DN730_05380</fullName>
    </recommendedName>
</protein>
<comment type="similarity">
    <text evidence="1">Belongs to the UPF0311 family.</text>
</comment>